<evidence type="ECO:0000256" key="2">
    <source>
        <dbReference type="ARBA" id="ARBA00023134"/>
    </source>
</evidence>
<dbReference type="GO" id="GO:0003924">
    <property type="term" value="F:GTPase activity"/>
    <property type="evidence" value="ECO:0007669"/>
    <property type="project" value="InterPro"/>
</dbReference>
<dbReference type="CDD" id="cd00154">
    <property type="entry name" value="Rab"/>
    <property type="match status" value="1"/>
</dbReference>
<gene>
    <name evidence="3" type="ORF">OdinLCB4_005925</name>
</gene>
<organism evidence="3 4">
    <name type="scientific">Odinarchaeota yellowstonii (strain LCB_4)</name>
    <dbReference type="NCBI Taxonomy" id="1841599"/>
    <lineage>
        <taxon>Archaea</taxon>
        <taxon>Promethearchaeati</taxon>
        <taxon>Candidatus Odinarchaeota</taxon>
        <taxon>Candidatus Odinarchaeia</taxon>
        <taxon>Candidatus Odinarchaeales</taxon>
        <taxon>Candidatus Odinarchaeaceae</taxon>
        <taxon>Candidatus Odinarchaeum</taxon>
    </lineage>
</organism>
<evidence type="ECO:0000313" key="3">
    <source>
        <dbReference type="EMBL" id="WEU40007.1"/>
    </source>
</evidence>
<keyword evidence="1" id="KW-0547">Nucleotide-binding</keyword>
<evidence type="ECO:0000256" key="1">
    <source>
        <dbReference type="ARBA" id="ARBA00022741"/>
    </source>
</evidence>
<dbReference type="InterPro" id="IPR001806">
    <property type="entry name" value="Small_GTPase"/>
</dbReference>
<dbReference type="PROSITE" id="PS51421">
    <property type="entry name" value="RAS"/>
    <property type="match status" value="1"/>
</dbReference>
<dbReference type="Pfam" id="PF00071">
    <property type="entry name" value="Ras"/>
    <property type="match status" value="1"/>
</dbReference>
<dbReference type="AlphaFoldDB" id="A0AAF0D1P1"/>
<dbReference type="PANTHER" id="PTHR47977">
    <property type="entry name" value="RAS-RELATED PROTEIN RAB"/>
    <property type="match status" value="1"/>
</dbReference>
<dbReference type="SMART" id="SM00175">
    <property type="entry name" value="RAB"/>
    <property type="match status" value="1"/>
</dbReference>
<dbReference type="SMART" id="SM00173">
    <property type="entry name" value="RAS"/>
    <property type="match status" value="1"/>
</dbReference>
<dbReference type="Gene3D" id="3.40.50.300">
    <property type="entry name" value="P-loop containing nucleotide triphosphate hydrolases"/>
    <property type="match status" value="1"/>
</dbReference>
<proteinExistence type="predicted"/>
<dbReference type="Proteomes" id="UP000186851">
    <property type="component" value="Chromosome"/>
</dbReference>
<dbReference type="SUPFAM" id="SSF52540">
    <property type="entry name" value="P-loop containing nucleoside triphosphate hydrolases"/>
    <property type="match status" value="1"/>
</dbReference>
<dbReference type="FunFam" id="3.40.50.300:FF:001329">
    <property type="entry name" value="Small GTP-binding protein, putative"/>
    <property type="match status" value="1"/>
</dbReference>
<dbReference type="SMART" id="SM00174">
    <property type="entry name" value="RHO"/>
    <property type="match status" value="1"/>
</dbReference>
<dbReference type="NCBIfam" id="TIGR00231">
    <property type="entry name" value="small_GTP"/>
    <property type="match status" value="1"/>
</dbReference>
<dbReference type="EMBL" id="CP091871">
    <property type="protein sequence ID" value="WEU40007.1"/>
    <property type="molecule type" value="Genomic_DNA"/>
</dbReference>
<reference evidence="3" key="2">
    <citation type="journal article" date="2022" name="Nat. Microbiol.">
        <title>A closed Candidatus Odinarchaeum chromosome exposes Asgard archaeal viruses.</title>
        <authorList>
            <person name="Tamarit D."/>
            <person name="Caceres E.F."/>
            <person name="Krupovic M."/>
            <person name="Nijland R."/>
            <person name="Eme L."/>
            <person name="Robinson N.P."/>
            <person name="Ettema T.J.G."/>
        </authorList>
    </citation>
    <scope>NUCLEOTIDE SEQUENCE</scope>
    <source>
        <strain evidence="3">LCB_4</strain>
    </source>
</reference>
<name>A0AAF0D1P1_ODILC</name>
<dbReference type="SMART" id="SM00176">
    <property type="entry name" value="RAN"/>
    <property type="match status" value="1"/>
</dbReference>
<dbReference type="KEGG" id="oyw:OdinLCB4_005925"/>
<sequence>MSNYQKLYKIVVVGEGGVGKTTLIKRYVTGQFTNSKTTIGVSFAIANVNFNNVTVKMQIWDLGGEERFRTLLPSFCKGAQGAIIVFDQSRFSTFLSLPEWIELVKKNTNNIPIILVGSKSDLVSENSYLDQIMEMVKRYDLKEFIPVSSKTGFNIDKVFVDIAASLMPQRY</sequence>
<dbReference type="GO" id="GO:0005525">
    <property type="term" value="F:GTP binding"/>
    <property type="evidence" value="ECO:0007669"/>
    <property type="project" value="UniProtKB-KW"/>
</dbReference>
<reference evidence="3" key="1">
    <citation type="journal article" date="2017" name="Nature">
        <title>Asgard archaea illuminate the origin of eukaryotic cellular complexity.</title>
        <authorList>
            <person name="Zaremba-Niedzwiedzka K."/>
            <person name="Caceres E.F."/>
            <person name="Saw J.H."/>
            <person name="Backstrom D."/>
            <person name="Juzokaite L."/>
            <person name="Vancaester E."/>
            <person name="Seitz K.W."/>
            <person name="Anantharaman K."/>
            <person name="Starnawski P."/>
            <person name="Kjeldsen K.U."/>
            <person name="Scott M.B."/>
            <person name="Nunoura T."/>
            <person name="Banfield J.F."/>
            <person name="Schramm A."/>
            <person name="Baker B.J."/>
            <person name="Spang A."/>
            <person name="Ettema T.J.G."/>
        </authorList>
    </citation>
    <scope>NUCLEOTIDE SEQUENCE</scope>
    <source>
        <strain evidence="3">LCB_4</strain>
    </source>
</reference>
<dbReference type="PROSITE" id="PS51419">
    <property type="entry name" value="RAB"/>
    <property type="match status" value="1"/>
</dbReference>
<keyword evidence="2" id="KW-0342">GTP-binding</keyword>
<dbReference type="InterPro" id="IPR050227">
    <property type="entry name" value="Rab"/>
</dbReference>
<dbReference type="InterPro" id="IPR027417">
    <property type="entry name" value="P-loop_NTPase"/>
</dbReference>
<accession>A0AAF0D1P1</accession>
<protein>
    <submittedName>
        <fullName evidence="3">GTP-binding protein</fullName>
    </submittedName>
</protein>
<dbReference type="PRINTS" id="PR00449">
    <property type="entry name" value="RASTRNSFRMNG"/>
</dbReference>
<evidence type="ECO:0000313" key="4">
    <source>
        <dbReference type="Proteomes" id="UP000186851"/>
    </source>
</evidence>
<dbReference type="InterPro" id="IPR005225">
    <property type="entry name" value="Small_GTP-bd"/>
</dbReference>